<proteinExistence type="predicted"/>
<gene>
    <name evidence="3" type="ORF">H6G24_35370</name>
</gene>
<feature type="domain" description="CRISPR type III-associated protein" evidence="2">
    <location>
        <begin position="23"/>
        <end position="217"/>
    </location>
</feature>
<dbReference type="EMBL" id="JACJQH010000102">
    <property type="protein sequence ID" value="MBD2200668.1"/>
    <property type="molecule type" value="Genomic_DNA"/>
</dbReference>
<name>A0ABR8AKZ3_9CYAN</name>
<accession>A0ABR8AKZ3</accession>
<reference evidence="3 4" key="1">
    <citation type="journal article" date="2020" name="ISME J.">
        <title>Comparative genomics reveals insights into cyanobacterial evolution and habitat adaptation.</title>
        <authorList>
            <person name="Chen M.Y."/>
            <person name="Teng W.K."/>
            <person name="Zhao L."/>
            <person name="Hu C.X."/>
            <person name="Zhou Y.K."/>
            <person name="Han B.P."/>
            <person name="Song L.R."/>
            <person name="Shu W.S."/>
        </authorList>
    </citation>
    <scope>NUCLEOTIDE SEQUENCE [LARGE SCALE GENOMIC DNA]</scope>
    <source>
        <strain evidence="3 4">FACHB-288</strain>
    </source>
</reference>
<evidence type="ECO:0000313" key="3">
    <source>
        <dbReference type="EMBL" id="MBD2200668.1"/>
    </source>
</evidence>
<protein>
    <recommendedName>
        <fullName evidence="2">CRISPR type III-associated protein domain-containing protein</fullName>
    </recommendedName>
</protein>
<evidence type="ECO:0000256" key="1">
    <source>
        <dbReference type="ARBA" id="ARBA00023118"/>
    </source>
</evidence>
<organism evidence="3 4">
    <name type="scientific">Calothrix parietina FACHB-288</name>
    <dbReference type="NCBI Taxonomy" id="2692896"/>
    <lineage>
        <taxon>Bacteria</taxon>
        <taxon>Bacillati</taxon>
        <taxon>Cyanobacteriota</taxon>
        <taxon>Cyanophyceae</taxon>
        <taxon>Nostocales</taxon>
        <taxon>Calotrichaceae</taxon>
        <taxon>Calothrix</taxon>
    </lineage>
</organism>
<evidence type="ECO:0000313" key="4">
    <source>
        <dbReference type="Proteomes" id="UP000658514"/>
    </source>
</evidence>
<dbReference type="Pfam" id="PF03787">
    <property type="entry name" value="RAMPs"/>
    <property type="match status" value="1"/>
</dbReference>
<sequence length="529" mass="60280">MKAITFSLYTKQPLLATSFQGDPNSDVSYSHIPGSMIRGAIIRRYIKHHNLSEVDLESQEVQSLFFDSKQVKYLNAYLLSQKKKRTLPIVRSWFRDKDIELSEDIPNIPAYDFSVYRNEGEPETPKFVGEGFWTVESGCVKYYKEKRRINIHNRRDRTKGRSSQTTGEGEIFRYDAIDAGQTFQAVILCKEIDTNLLKLLQKSEDLWLGGSQSAGYGHTKIIDIQTHDNWNEVDSPENLTEHENFTITLLSDLILRDEWGQYAVIPPSPQQVSAPLTKILESELKRILEDDIQLKPKESFTSSTLIGGFNRQWGLPLPQVPALAAGSVFVFEHIEIAPEQIQQLEAQGLGERRIDGFGRIAVNLRNDESFKIALPDKPKSSSQPQIKNQLSRDIATQMLARLLEEKLEQKLKKELSYIDIKGTISNSQLSRLRLIARQALPSGNCDLVLALLNNLPSNASGQFERAKINNESFKEKLYTWLNNPDSWISNKQELTVKISDIESNLNHKLAKKYTLRLIMAVAKKAMKEK</sequence>
<keyword evidence="1" id="KW-0051">Antiviral defense</keyword>
<comment type="caution">
    <text evidence="3">The sequence shown here is derived from an EMBL/GenBank/DDBJ whole genome shotgun (WGS) entry which is preliminary data.</text>
</comment>
<dbReference type="Proteomes" id="UP000658514">
    <property type="component" value="Unassembled WGS sequence"/>
</dbReference>
<dbReference type="InterPro" id="IPR005537">
    <property type="entry name" value="RAMP_III_fam"/>
</dbReference>
<evidence type="ECO:0000259" key="2">
    <source>
        <dbReference type="Pfam" id="PF03787"/>
    </source>
</evidence>
<dbReference type="RefSeq" id="WP_190551806.1">
    <property type="nucleotide sequence ID" value="NZ_CAWPNO010000005.1"/>
</dbReference>
<keyword evidence="4" id="KW-1185">Reference proteome</keyword>